<keyword evidence="4" id="KW-1185">Reference proteome</keyword>
<dbReference type="InterPro" id="IPR007295">
    <property type="entry name" value="DUF402"/>
</dbReference>
<proteinExistence type="predicted"/>
<evidence type="ECO:0000313" key="4">
    <source>
        <dbReference type="Proteomes" id="UP000235464"/>
    </source>
</evidence>
<gene>
    <name evidence="3" type="ORF">SCNRRL3882_7199</name>
</gene>
<dbReference type="InterPro" id="IPR050212">
    <property type="entry name" value="Ntdp-like"/>
</dbReference>
<dbReference type="PANTHER" id="PTHR39159:SF1">
    <property type="entry name" value="UPF0374 PROTEIN YGAC"/>
    <property type="match status" value="1"/>
</dbReference>
<name>A0A2N9BK94_STRCX</name>
<dbReference type="SUPFAM" id="SSF159234">
    <property type="entry name" value="FomD-like"/>
    <property type="match status" value="1"/>
</dbReference>
<evidence type="ECO:0000313" key="3">
    <source>
        <dbReference type="EMBL" id="SOR83753.1"/>
    </source>
</evidence>
<dbReference type="EMBL" id="LT963352">
    <property type="protein sequence ID" value="SOR83753.1"/>
    <property type="molecule type" value="Genomic_DNA"/>
</dbReference>
<feature type="domain" description="DUF402" evidence="2">
    <location>
        <begin position="66"/>
        <end position="159"/>
    </location>
</feature>
<protein>
    <recommendedName>
        <fullName evidence="2">DUF402 domain-containing protein</fullName>
    </recommendedName>
</protein>
<dbReference type="Gene3D" id="2.40.380.10">
    <property type="entry name" value="FomD-like"/>
    <property type="match status" value="1"/>
</dbReference>
<sequence length="176" mass="19412">MTGTAEGTGSRIRVQKRKWALPGGDGPRLATEWDARVLGTDAFGTWLFCAEGETHRRSDGRPLVVPSDGVQLMPASGWWAAWWWRKEHWIGVDICTPPVLDAAGWSYVDLELDLARLADGTVLLVDEDEFEQAITEYRLPSEVITAARAEAASLRGRLADAAEPVVAAGWQWLQLV</sequence>
<dbReference type="Proteomes" id="UP000235464">
    <property type="component" value="Chromosome I"/>
</dbReference>
<organism evidence="3 4">
    <name type="scientific">Streptomyces chartreusis NRRL 3882</name>
    <dbReference type="NCBI Taxonomy" id="1079985"/>
    <lineage>
        <taxon>Bacteria</taxon>
        <taxon>Bacillati</taxon>
        <taxon>Actinomycetota</taxon>
        <taxon>Actinomycetes</taxon>
        <taxon>Kitasatosporales</taxon>
        <taxon>Streptomycetaceae</taxon>
        <taxon>Streptomyces</taxon>
    </lineage>
</organism>
<evidence type="ECO:0000256" key="1">
    <source>
        <dbReference type="ARBA" id="ARBA00022801"/>
    </source>
</evidence>
<accession>A0A2N9BK94</accession>
<dbReference type="OrthoDB" id="3531052at2"/>
<evidence type="ECO:0000259" key="2">
    <source>
        <dbReference type="Pfam" id="PF04167"/>
    </source>
</evidence>
<dbReference type="Pfam" id="PF04167">
    <property type="entry name" value="DUF402"/>
    <property type="match status" value="1"/>
</dbReference>
<dbReference type="GO" id="GO:0016787">
    <property type="term" value="F:hydrolase activity"/>
    <property type="evidence" value="ECO:0007669"/>
    <property type="project" value="UniProtKB-KW"/>
</dbReference>
<dbReference type="AlphaFoldDB" id="A0A2N9BK94"/>
<dbReference type="InterPro" id="IPR035930">
    <property type="entry name" value="FomD-like_sf"/>
</dbReference>
<dbReference type="PANTHER" id="PTHR39159">
    <property type="match status" value="1"/>
</dbReference>
<dbReference type="RefSeq" id="WP_010037674.1">
    <property type="nucleotide sequence ID" value="NZ_LT962942.1"/>
</dbReference>
<keyword evidence="1" id="KW-0378">Hydrolase</keyword>
<reference evidence="4" key="1">
    <citation type="submission" date="2017-11" db="EMBL/GenBank/DDBJ databases">
        <authorList>
            <person name="Wibberg D."/>
        </authorList>
    </citation>
    <scope>NUCLEOTIDE SEQUENCE [LARGE SCALE GENOMIC DNA]</scope>
</reference>